<accession>A0A158SV39</accession>
<organism evidence="1 2">
    <name type="scientific">Haemophilus influenzae</name>
    <dbReference type="NCBI Taxonomy" id="727"/>
    <lineage>
        <taxon>Bacteria</taxon>
        <taxon>Pseudomonadati</taxon>
        <taxon>Pseudomonadota</taxon>
        <taxon>Gammaproteobacteria</taxon>
        <taxon>Pasteurellales</taxon>
        <taxon>Pasteurellaceae</taxon>
        <taxon>Haemophilus</taxon>
    </lineage>
</organism>
<proteinExistence type="predicted"/>
<dbReference type="AlphaFoldDB" id="A0A158SV39"/>
<comment type="caution">
    <text evidence="1">The sequence shown here is derived from an EMBL/GenBank/DDBJ whole genome shotgun (WGS) entry which is preliminary data.</text>
</comment>
<sequence>MKFIFLILAIAEKEKYMYNFCLFDKCRNVGCNSLRHFLCNNAIKIASYPIKALNNEKRN</sequence>
<dbReference type="EMBL" id="JMQP01000002">
    <property type="protein sequence ID" value="KIS34733.1"/>
    <property type="molecule type" value="Genomic_DNA"/>
</dbReference>
<evidence type="ECO:0000313" key="1">
    <source>
        <dbReference type="EMBL" id="KIS34733.1"/>
    </source>
</evidence>
<dbReference type="Proteomes" id="UP000050700">
    <property type="component" value="Unassembled WGS sequence"/>
</dbReference>
<dbReference type="PATRIC" id="fig|727.582.peg.291"/>
<evidence type="ECO:0000313" key="2">
    <source>
        <dbReference type="Proteomes" id="UP000050700"/>
    </source>
</evidence>
<name>A0A158SV39_HAEIF</name>
<reference evidence="1 2" key="1">
    <citation type="submission" date="2014-05" db="EMBL/GenBank/DDBJ databases">
        <title>Methylome analysis of the phasevarions of Haemophilus influenzae.</title>
        <authorList>
            <person name="Atack J.M."/>
            <person name="Fox K.L."/>
            <person name="Power P.M."/>
            <person name="Clark T."/>
            <person name="Jurcisek J."/>
            <person name="Korlach J."/>
            <person name="Bakaletz L.O."/>
            <person name="Jennings M.P."/>
        </authorList>
    </citation>
    <scope>NUCLEOTIDE SEQUENCE [LARGE SCALE GENOMIC DNA]</scope>
    <source>
        <strain evidence="1 2">1209</strain>
    </source>
</reference>
<gene>
    <name evidence="1" type="ORF">NTHI1209_00335</name>
</gene>
<protein>
    <submittedName>
        <fullName evidence="1">Uncharacterized protein</fullName>
    </submittedName>
</protein>